<dbReference type="Proteomes" id="UP001278766">
    <property type="component" value="Unassembled WGS sequence"/>
</dbReference>
<accession>A0AAE0LNB9</accession>
<dbReference type="AlphaFoldDB" id="A0AAE0LNB9"/>
<comment type="subcellular location">
    <subcellularLocation>
        <location evidence="1 6">Nucleus</location>
    </subcellularLocation>
</comment>
<feature type="domain" description="SET" evidence="8">
    <location>
        <begin position="26"/>
        <end position="293"/>
    </location>
</feature>
<dbReference type="InterPro" id="IPR050600">
    <property type="entry name" value="SETD3_SETD6_MTase"/>
</dbReference>
<evidence type="ECO:0000256" key="4">
    <source>
        <dbReference type="ARBA" id="ARBA00022691"/>
    </source>
</evidence>
<keyword evidence="4 6" id="KW-0949">S-adenosyl-L-methionine</keyword>
<dbReference type="EMBL" id="JAUEPN010000008">
    <property type="protein sequence ID" value="KAK3291811.1"/>
    <property type="molecule type" value="Genomic_DNA"/>
</dbReference>
<name>A0AAE0LNB9_9PEZI</name>
<dbReference type="Pfam" id="PF00856">
    <property type="entry name" value="SET"/>
    <property type="match status" value="1"/>
</dbReference>
<evidence type="ECO:0000256" key="1">
    <source>
        <dbReference type="ARBA" id="ARBA00004123"/>
    </source>
</evidence>
<dbReference type="InterPro" id="IPR001214">
    <property type="entry name" value="SET_dom"/>
</dbReference>
<dbReference type="GO" id="GO:0032259">
    <property type="term" value="P:methylation"/>
    <property type="evidence" value="ECO:0007669"/>
    <property type="project" value="UniProtKB-KW"/>
</dbReference>
<dbReference type="Gene3D" id="3.90.1410.10">
    <property type="entry name" value="set domain protein methyltransferase, domain 1"/>
    <property type="match status" value="1"/>
</dbReference>
<dbReference type="Gene3D" id="3.90.1420.10">
    <property type="entry name" value="Rubisco LSMT, substrate-binding domain"/>
    <property type="match status" value="1"/>
</dbReference>
<evidence type="ECO:0000256" key="3">
    <source>
        <dbReference type="ARBA" id="ARBA00022679"/>
    </source>
</evidence>
<feature type="region of interest" description="Disordered" evidence="7">
    <location>
        <begin position="358"/>
        <end position="378"/>
    </location>
</feature>
<dbReference type="InterPro" id="IPR036464">
    <property type="entry name" value="Rubisco_LSMT_subst-bd_sf"/>
</dbReference>
<sequence length="504" mass="55581">MEVDSDANSRFADGTRNFVAWFQTLPGATFRSDLIAVEDLRGRNAGRGIIAKQDIPADTVLFTIPRTAIICTATSALKDKIPGIFDLDNDDAGKSDSGDGGDGEATSSSQDSWTLLILAMIYEHQQGDASPWKPYLDVLPAAFDTPMFWSPAELSQLQASALVAKVGKAEADRMIQAKIVSVVRAHNDVFFPPGSAHLDDAQLLQLAHRMGSTIMAYAFDLEKDEADDGGEGEEDEGWVEDREGKTMLGMVPMADILNADASFNAHINHGGDALTATALRPIRAGEEVLNYYGPLANGELLRRYGYVTPAHARYDVVELPWALVESELRDRVGGRMGKEGWEEVRQLAEKDEEFEESFVLERSSEDPDSTGELGSDAVFTGLPDELGEQFKTFLKAMKKVGNVELAVQALSDKDTRKDLYLRTVLRALHAREQQYATSLEEDERLAGASQPSGRERMALWVRRGEKQVLREAQAWVQQAINELQAQASTRTREDDGPAAKRRRM</sequence>
<keyword evidence="3 6" id="KW-0808">Transferase</keyword>
<dbReference type="PANTHER" id="PTHR13271:SF34">
    <property type="entry name" value="N-LYSINE METHYLTRANSFERASE SETD6"/>
    <property type="match status" value="1"/>
</dbReference>
<dbReference type="GO" id="GO:0005634">
    <property type="term" value="C:nucleus"/>
    <property type="evidence" value="ECO:0007669"/>
    <property type="project" value="UniProtKB-SubCell"/>
</dbReference>
<dbReference type="InterPro" id="IPR046341">
    <property type="entry name" value="SET_dom_sf"/>
</dbReference>
<dbReference type="EC" id="2.1.1.-" evidence="6"/>
<dbReference type="PANTHER" id="PTHR13271">
    <property type="entry name" value="UNCHARACTERIZED PUTATIVE METHYLTRANSFERASE"/>
    <property type="match status" value="1"/>
</dbReference>
<dbReference type="InterPro" id="IPR044430">
    <property type="entry name" value="SETD6_SET"/>
</dbReference>
<dbReference type="SUPFAM" id="SSF82199">
    <property type="entry name" value="SET domain"/>
    <property type="match status" value="1"/>
</dbReference>
<dbReference type="InterPro" id="IPR015353">
    <property type="entry name" value="Rubisco_LSMT_subst-bd"/>
</dbReference>
<comment type="function">
    <text evidence="6">S-adenosyl-L-methionine-dependent protein-lysine N-methyltransferase that monomethylates 60S ribosomal protein L42.</text>
</comment>
<evidence type="ECO:0000256" key="6">
    <source>
        <dbReference type="PIRNR" id="PIRNR011771"/>
    </source>
</evidence>
<evidence type="ECO:0000256" key="5">
    <source>
        <dbReference type="ARBA" id="ARBA00023242"/>
    </source>
</evidence>
<keyword evidence="2 6" id="KW-0489">Methyltransferase</keyword>
<gene>
    <name evidence="9" type="ORF">B0H64DRAFT_330081</name>
</gene>
<dbReference type="PROSITE" id="PS50280">
    <property type="entry name" value="SET"/>
    <property type="match status" value="1"/>
</dbReference>
<evidence type="ECO:0000313" key="9">
    <source>
        <dbReference type="EMBL" id="KAK3291811.1"/>
    </source>
</evidence>
<evidence type="ECO:0000256" key="7">
    <source>
        <dbReference type="SAM" id="MobiDB-lite"/>
    </source>
</evidence>
<dbReference type="Pfam" id="PF09273">
    <property type="entry name" value="Rubis-subs-bind"/>
    <property type="match status" value="1"/>
</dbReference>
<dbReference type="SUPFAM" id="SSF81822">
    <property type="entry name" value="RuBisCo LSMT C-terminal, substrate-binding domain"/>
    <property type="match status" value="1"/>
</dbReference>
<reference evidence="9" key="1">
    <citation type="journal article" date="2023" name="Mol. Phylogenet. Evol.">
        <title>Genome-scale phylogeny and comparative genomics of the fungal order Sordariales.</title>
        <authorList>
            <person name="Hensen N."/>
            <person name="Bonometti L."/>
            <person name="Westerberg I."/>
            <person name="Brannstrom I.O."/>
            <person name="Guillou S."/>
            <person name="Cros-Aarteil S."/>
            <person name="Calhoun S."/>
            <person name="Haridas S."/>
            <person name="Kuo A."/>
            <person name="Mondo S."/>
            <person name="Pangilinan J."/>
            <person name="Riley R."/>
            <person name="LaButti K."/>
            <person name="Andreopoulos B."/>
            <person name="Lipzen A."/>
            <person name="Chen C."/>
            <person name="Yan M."/>
            <person name="Daum C."/>
            <person name="Ng V."/>
            <person name="Clum A."/>
            <person name="Steindorff A."/>
            <person name="Ohm R.A."/>
            <person name="Martin F."/>
            <person name="Silar P."/>
            <person name="Natvig D.O."/>
            <person name="Lalanne C."/>
            <person name="Gautier V."/>
            <person name="Ament-Velasquez S.L."/>
            <person name="Kruys A."/>
            <person name="Hutchinson M.I."/>
            <person name="Powell A.J."/>
            <person name="Barry K."/>
            <person name="Miller A.N."/>
            <person name="Grigoriev I.V."/>
            <person name="Debuchy R."/>
            <person name="Gladieux P."/>
            <person name="Hiltunen Thoren M."/>
            <person name="Johannesson H."/>
        </authorList>
    </citation>
    <scope>NUCLEOTIDE SEQUENCE</scope>
    <source>
        <strain evidence="9">CBS 168.71</strain>
    </source>
</reference>
<feature type="region of interest" description="Disordered" evidence="7">
    <location>
        <begin position="483"/>
        <end position="504"/>
    </location>
</feature>
<proteinExistence type="inferred from homology"/>
<dbReference type="CDD" id="cd19178">
    <property type="entry name" value="SET_SETD6"/>
    <property type="match status" value="1"/>
</dbReference>
<dbReference type="PIRSF" id="PIRSF011771">
    <property type="entry name" value="RMS1_SET"/>
    <property type="match status" value="1"/>
</dbReference>
<comment type="caution">
    <text evidence="9">The sequence shown here is derived from an EMBL/GenBank/DDBJ whole genome shotgun (WGS) entry which is preliminary data.</text>
</comment>
<keyword evidence="5 6" id="KW-0539">Nucleus</keyword>
<protein>
    <recommendedName>
        <fullName evidence="6">Ribosomal lysine N-methyltransferase 4</fullName>
        <ecNumber evidence="6">2.1.1.-</ecNumber>
    </recommendedName>
</protein>
<dbReference type="GO" id="GO:0016279">
    <property type="term" value="F:protein-lysine N-methyltransferase activity"/>
    <property type="evidence" value="ECO:0007669"/>
    <property type="project" value="UniProtKB-UniRule"/>
</dbReference>
<dbReference type="RefSeq" id="XP_062655325.1">
    <property type="nucleotide sequence ID" value="XM_062800915.1"/>
</dbReference>
<feature type="region of interest" description="Disordered" evidence="7">
    <location>
        <begin position="88"/>
        <end position="108"/>
    </location>
</feature>
<dbReference type="InterPro" id="IPR011383">
    <property type="entry name" value="N-lys_methylase_SETD6"/>
</dbReference>
<evidence type="ECO:0000313" key="10">
    <source>
        <dbReference type="Proteomes" id="UP001278766"/>
    </source>
</evidence>
<reference evidence="9" key="2">
    <citation type="submission" date="2023-06" db="EMBL/GenBank/DDBJ databases">
        <authorList>
            <consortium name="Lawrence Berkeley National Laboratory"/>
            <person name="Haridas S."/>
            <person name="Hensen N."/>
            <person name="Bonometti L."/>
            <person name="Westerberg I."/>
            <person name="Brannstrom I.O."/>
            <person name="Guillou S."/>
            <person name="Cros-Aarteil S."/>
            <person name="Calhoun S."/>
            <person name="Kuo A."/>
            <person name="Mondo S."/>
            <person name="Pangilinan J."/>
            <person name="Riley R."/>
            <person name="Labutti K."/>
            <person name="Andreopoulos B."/>
            <person name="Lipzen A."/>
            <person name="Chen C."/>
            <person name="Yanf M."/>
            <person name="Daum C."/>
            <person name="Ng V."/>
            <person name="Clum A."/>
            <person name="Steindorff A."/>
            <person name="Ohm R."/>
            <person name="Martin F."/>
            <person name="Silar P."/>
            <person name="Natvig D."/>
            <person name="Lalanne C."/>
            <person name="Gautier V."/>
            <person name="Ament-Velasquez S.L."/>
            <person name="Kruys A."/>
            <person name="Hutchinson M.I."/>
            <person name="Powell A.J."/>
            <person name="Barry K."/>
            <person name="Miller A.N."/>
            <person name="Grigoriev I.V."/>
            <person name="Debuchy R."/>
            <person name="Gladieux P."/>
            <person name="Thoren M.H."/>
            <person name="Johannesson H."/>
        </authorList>
    </citation>
    <scope>NUCLEOTIDE SEQUENCE</scope>
    <source>
        <strain evidence="9">CBS 168.71</strain>
    </source>
</reference>
<dbReference type="GeneID" id="87837863"/>
<organism evidence="9 10">
    <name type="scientific">Chaetomium fimeti</name>
    <dbReference type="NCBI Taxonomy" id="1854472"/>
    <lineage>
        <taxon>Eukaryota</taxon>
        <taxon>Fungi</taxon>
        <taxon>Dikarya</taxon>
        <taxon>Ascomycota</taxon>
        <taxon>Pezizomycotina</taxon>
        <taxon>Sordariomycetes</taxon>
        <taxon>Sordariomycetidae</taxon>
        <taxon>Sordariales</taxon>
        <taxon>Chaetomiaceae</taxon>
        <taxon>Chaetomium</taxon>
    </lineage>
</organism>
<evidence type="ECO:0000259" key="8">
    <source>
        <dbReference type="PROSITE" id="PS50280"/>
    </source>
</evidence>
<keyword evidence="10" id="KW-1185">Reference proteome</keyword>
<evidence type="ECO:0000256" key="2">
    <source>
        <dbReference type="ARBA" id="ARBA00022603"/>
    </source>
</evidence>
<comment type="similarity">
    <text evidence="6">Belongs to the class V-like SAM-binding methyltransferase superfamily. Histone-lysine methyltransferase family. SETD6 subfamily.</text>
</comment>